<comment type="similarity">
    <text evidence="2">Belongs to the peptidase S8 family.</text>
</comment>
<keyword evidence="5" id="KW-1185">Reference proteome</keyword>
<evidence type="ECO:0000256" key="1">
    <source>
        <dbReference type="ARBA" id="ARBA00004613"/>
    </source>
</evidence>
<comment type="subcellular location">
    <subcellularLocation>
        <location evidence="1">Secreted</location>
    </subcellularLocation>
</comment>
<name>A0A392SE58_9FABA</name>
<protein>
    <submittedName>
        <fullName evidence="4">Subtilisin-like protease SDD1-like</fullName>
    </submittedName>
</protein>
<organism evidence="4 5">
    <name type="scientific">Trifolium medium</name>
    <dbReference type="NCBI Taxonomy" id="97028"/>
    <lineage>
        <taxon>Eukaryota</taxon>
        <taxon>Viridiplantae</taxon>
        <taxon>Streptophyta</taxon>
        <taxon>Embryophyta</taxon>
        <taxon>Tracheophyta</taxon>
        <taxon>Spermatophyta</taxon>
        <taxon>Magnoliopsida</taxon>
        <taxon>eudicotyledons</taxon>
        <taxon>Gunneridae</taxon>
        <taxon>Pentapetalae</taxon>
        <taxon>rosids</taxon>
        <taxon>fabids</taxon>
        <taxon>Fabales</taxon>
        <taxon>Fabaceae</taxon>
        <taxon>Papilionoideae</taxon>
        <taxon>50 kb inversion clade</taxon>
        <taxon>NPAAA clade</taxon>
        <taxon>Hologalegina</taxon>
        <taxon>IRL clade</taxon>
        <taxon>Trifolieae</taxon>
        <taxon>Trifolium</taxon>
    </lineage>
</organism>
<feature type="non-terminal residue" evidence="4">
    <location>
        <position position="74"/>
    </location>
</feature>
<proteinExistence type="inferred from homology"/>
<dbReference type="GO" id="GO:0005576">
    <property type="term" value="C:extracellular region"/>
    <property type="evidence" value="ECO:0007669"/>
    <property type="project" value="UniProtKB-SubCell"/>
</dbReference>
<keyword evidence="4" id="KW-0378">Hydrolase</keyword>
<dbReference type="AlphaFoldDB" id="A0A392SE58"/>
<keyword evidence="3" id="KW-0732">Signal</keyword>
<reference evidence="4 5" key="1">
    <citation type="journal article" date="2018" name="Front. Plant Sci.">
        <title>Red Clover (Trifolium pratense) and Zigzag Clover (T. medium) - A Picture of Genomic Similarities and Differences.</title>
        <authorList>
            <person name="Dluhosova J."/>
            <person name="Istvanek J."/>
            <person name="Nedelnik J."/>
            <person name="Repkova J."/>
        </authorList>
    </citation>
    <scope>NUCLEOTIDE SEQUENCE [LARGE SCALE GENOMIC DNA]</scope>
    <source>
        <strain evidence="5">cv. 10/8</strain>
        <tissue evidence="4">Leaf</tissue>
    </source>
</reference>
<sequence>MASFQLIPKGHYVVKPHIPQVSWGITPDHPSFNDAGIPPPPSKWKGRCELNGTACNNKLIGARSFNNAVTKAEA</sequence>
<dbReference type="InterPro" id="IPR045051">
    <property type="entry name" value="SBT"/>
</dbReference>
<accession>A0A392SE58</accession>
<keyword evidence="4" id="KW-0645">Protease</keyword>
<evidence type="ECO:0000313" key="4">
    <source>
        <dbReference type="EMBL" id="MCI46175.1"/>
    </source>
</evidence>
<evidence type="ECO:0000256" key="2">
    <source>
        <dbReference type="ARBA" id="ARBA00011073"/>
    </source>
</evidence>
<evidence type="ECO:0000313" key="5">
    <source>
        <dbReference type="Proteomes" id="UP000265520"/>
    </source>
</evidence>
<dbReference type="EMBL" id="LXQA010353767">
    <property type="protein sequence ID" value="MCI46175.1"/>
    <property type="molecule type" value="Genomic_DNA"/>
</dbReference>
<dbReference type="PANTHER" id="PTHR10795">
    <property type="entry name" value="PROPROTEIN CONVERTASE SUBTILISIN/KEXIN"/>
    <property type="match status" value="1"/>
</dbReference>
<evidence type="ECO:0000256" key="3">
    <source>
        <dbReference type="ARBA" id="ARBA00022729"/>
    </source>
</evidence>
<dbReference type="Proteomes" id="UP000265520">
    <property type="component" value="Unassembled WGS sequence"/>
</dbReference>
<dbReference type="GO" id="GO:0004252">
    <property type="term" value="F:serine-type endopeptidase activity"/>
    <property type="evidence" value="ECO:0007669"/>
    <property type="project" value="InterPro"/>
</dbReference>
<dbReference type="GO" id="GO:0006508">
    <property type="term" value="P:proteolysis"/>
    <property type="evidence" value="ECO:0007669"/>
    <property type="project" value="UniProtKB-KW"/>
</dbReference>
<dbReference type="InterPro" id="IPR036852">
    <property type="entry name" value="Peptidase_S8/S53_dom_sf"/>
</dbReference>
<dbReference type="Gene3D" id="3.40.50.200">
    <property type="entry name" value="Peptidase S8/S53 domain"/>
    <property type="match status" value="1"/>
</dbReference>
<comment type="caution">
    <text evidence="4">The sequence shown here is derived from an EMBL/GenBank/DDBJ whole genome shotgun (WGS) entry which is preliminary data.</text>
</comment>